<evidence type="ECO:0000313" key="2">
    <source>
        <dbReference type="EMBL" id="KAF8429323.1"/>
    </source>
</evidence>
<evidence type="ECO:0000313" key="3">
    <source>
        <dbReference type="Proteomes" id="UP001194468"/>
    </source>
</evidence>
<gene>
    <name evidence="2" type="ORF">L210DRAFT_3418905</name>
</gene>
<reference evidence="2" key="1">
    <citation type="submission" date="2019-10" db="EMBL/GenBank/DDBJ databases">
        <authorList>
            <consortium name="DOE Joint Genome Institute"/>
            <person name="Kuo A."/>
            <person name="Miyauchi S."/>
            <person name="Kiss E."/>
            <person name="Drula E."/>
            <person name="Kohler A."/>
            <person name="Sanchez-Garcia M."/>
            <person name="Andreopoulos B."/>
            <person name="Barry K.W."/>
            <person name="Bonito G."/>
            <person name="Buee M."/>
            <person name="Carver A."/>
            <person name="Chen C."/>
            <person name="Cichocki N."/>
            <person name="Clum A."/>
            <person name="Culley D."/>
            <person name="Crous P.W."/>
            <person name="Fauchery L."/>
            <person name="Girlanda M."/>
            <person name="Hayes R."/>
            <person name="Keri Z."/>
            <person name="LaButti K."/>
            <person name="Lipzen A."/>
            <person name="Lombard V."/>
            <person name="Magnuson J."/>
            <person name="Maillard F."/>
            <person name="Morin E."/>
            <person name="Murat C."/>
            <person name="Nolan M."/>
            <person name="Ohm R."/>
            <person name="Pangilinan J."/>
            <person name="Pereira M."/>
            <person name="Perotto S."/>
            <person name="Peter M."/>
            <person name="Riley R."/>
            <person name="Sitrit Y."/>
            <person name="Stielow B."/>
            <person name="Szollosi G."/>
            <person name="Zifcakova L."/>
            <person name="Stursova M."/>
            <person name="Spatafora J.W."/>
            <person name="Tedersoo L."/>
            <person name="Vaario L.-M."/>
            <person name="Yamada A."/>
            <person name="Yan M."/>
            <person name="Wang P."/>
            <person name="Xu J."/>
            <person name="Bruns T."/>
            <person name="Baldrian P."/>
            <person name="Vilgalys R."/>
            <person name="Henrissat B."/>
            <person name="Grigoriev I.V."/>
            <person name="Hibbett D."/>
            <person name="Nagy L.G."/>
            <person name="Martin F.M."/>
        </authorList>
    </citation>
    <scope>NUCLEOTIDE SEQUENCE</scope>
    <source>
        <strain evidence="2">BED1</strain>
    </source>
</reference>
<keyword evidence="3" id="KW-1185">Reference proteome</keyword>
<reference evidence="2" key="2">
    <citation type="journal article" date="2020" name="Nat. Commun.">
        <title>Large-scale genome sequencing of mycorrhizal fungi provides insights into the early evolution of symbiotic traits.</title>
        <authorList>
            <person name="Miyauchi S."/>
            <person name="Kiss E."/>
            <person name="Kuo A."/>
            <person name="Drula E."/>
            <person name="Kohler A."/>
            <person name="Sanchez-Garcia M."/>
            <person name="Morin E."/>
            <person name="Andreopoulos B."/>
            <person name="Barry K.W."/>
            <person name="Bonito G."/>
            <person name="Buee M."/>
            <person name="Carver A."/>
            <person name="Chen C."/>
            <person name="Cichocki N."/>
            <person name="Clum A."/>
            <person name="Culley D."/>
            <person name="Crous P.W."/>
            <person name="Fauchery L."/>
            <person name="Girlanda M."/>
            <person name="Hayes R.D."/>
            <person name="Keri Z."/>
            <person name="LaButti K."/>
            <person name="Lipzen A."/>
            <person name="Lombard V."/>
            <person name="Magnuson J."/>
            <person name="Maillard F."/>
            <person name="Murat C."/>
            <person name="Nolan M."/>
            <person name="Ohm R.A."/>
            <person name="Pangilinan J."/>
            <person name="Pereira M.F."/>
            <person name="Perotto S."/>
            <person name="Peter M."/>
            <person name="Pfister S."/>
            <person name="Riley R."/>
            <person name="Sitrit Y."/>
            <person name="Stielow J.B."/>
            <person name="Szollosi G."/>
            <person name="Zifcakova L."/>
            <person name="Stursova M."/>
            <person name="Spatafora J.W."/>
            <person name="Tedersoo L."/>
            <person name="Vaario L.M."/>
            <person name="Yamada A."/>
            <person name="Yan M."/>
            <person name="Wang P."/>
            <person name="Xu J."/>
            <person name="Bruns T."/>
            <person name="Baldrian P."/>
            <person name="Vilgalys R."/>
            <person name="Dunand C."/>
            <person name="Henrissat B."/>
            <person name="Grigoriev I.V."/>
            <person name="Hibbett D."/>
            <person name="Nagy L.G."/>
            <person name="Martin F.M."/>
        </authorList>
    </citation>
    <scope>NUCLEOTIDE SEQUENCE</scope>
    <source>
        <strain evidence="2">BED1</strain>
    </source>
</reference>
<protein>
    <submittedName>
        <fullName evidence="2">Uncharacterized protein</fullName>
    </submittedName>
</protein>
<organism evidence="2 3">
    <name type="scientific">Boletus edulis BED1</name>
    <dbReference type="NCBI Taxonomy" id="1328754"/>
    <lineage>
        <taxon>Eukaryota</taxon>
        <taxon>Fungi</taxon>
        <taxon>Dikarya</taxon>
        <taxon>Basidiomycota</taxon>
        <taxon>Agaricomycotina</taxon>
        <taxon>Agaricomycetes</taxon>
        <taxon>Agaricomycetidae</taxon>
        <taxon>Boletales</taxon>
        <taxon>Boletineae</taxon>
        <taxon>Boletaceae</taxon>
        <taxon>Boletoideae</taxon>
        <taxon>Boletus</taxon>
    </lineage>
</organism>
<feature type="region of interest" description="Disordered" evidence="1">
    <location>
        <begin position="55"/>
        <end position="81"/>
    </location>
</feature>
<evidence type="ECO:0000256" key="1">
    <source>
        <dbReference type="SAM" id="MobiDB-lite"/>
    </source>
</evidence>
<dbReference type="EMBL" id="WHUW01000069">
    <property type="protein sequence ID" value="KAF8429323.1"/>
    <property type="molecule type" value="Genomic_DNA"/>
</dbReference>
<dbReference type="AlphaFoldDB" id="A0AAD4G8A0"/>
<name>A0AAD4G8A0_BOLED</name>
<proteinExistence type="predicted"/>
<sequence>MADEVVGTCCAIVATACLDVIAGICIDFMSVRHACTESLCQCRCWHRSSDIDDLPDEQDPLLQNTQQPASQPPMCSHSPYT</sequence>
<accession>A0AAD4G8A0</accession>
<dbReference type="Proteomes" id="UP001194468">
    <property type="component" value="Unassembled WGS sequence"/>
</dbReference>
<comment type="caution">
    <text evidence="2">The sequence shown here is derived from an EMBL/GenBank/DDBJ whole genome shotgun (WGS) entry which is preliminary data.</text>
</comment>